<comment type="similarity">
    <text evidence="1">Belongs to the glycosyl hydrolase 25 family.</text>
</comment>
<dbReference type="GO" id="GO:0003796">
    <property type="term" value="F:lysozyme activity"/>
    <property type="evidence" value="ECO:0007669"/>
    <property type="project" value="InterPro"/>
</dbReference>
<dbReference type="PANTHER" id="PTHR34135:SF2">
    <property type="entry name" value="LYSOZYME"/>
    <property type="match status" value="1"/>
</dbReference>
<dbReference type="Pfam" id="PF01183">
    <property type="entry name" value="Glyco_hydro_25"/>
    <property type="match status" value="1"/>
</dbReference>
<reference evidence="3 4" key="1">
    <citation type="submission" date="2018-11" db="EMBL/GenBank/DDBJ databases">
        <title>Novel Erysipelotrichaceae bacterium isolated from small intestine of a swine.</title>
        <authorList>
            <person name="Kim J.S."/>
            <person name="Choe H."/>
            <person name="Lee Y.R."/>
            <person name="Kim K.M."/>
            <person name="Park D.S."/>
        </authorList>
    </citation>
    <scope>NUCLEOTIDE SEQUENCE [LARGE SCALE GENOMIC DNA]</scope>
    <source>
        <strain evidence="3 4">SG0102</strain>
    </source>
</reference>
<sequence length="324" mass="36454">MQMKKKLIYSGVIALVVAGLIVAGIHIFGPVKKNKLLDPVTLKVGTMYSGKKLMADLAFTNMSFSTHDEKIAQVSYGTINGMIMPIEEGSTKIVLKGTYKNETYTRVLPVKVKNESGVKVGCDISAWNTAFDADKVKDYNLDFVMLRLGVSSDVDRLSRLKAIALKKAGVGMGAYWYLASEDRQSLVSVKEAEKQAKMFVRMLNNMEGRTMEYPVFLDLESMTLIHQKDAVGYLEKIVQSFVSILQKAGYKNVGIYANRNFLVNYLTSDYYKSFDKVWYARYGYAKSGPYSDGSRAYLWQTGDHYKSAVVGHKHLDLDYMYTAH</sequence>
<dbReference type="Proteomes" id="UP000268059">
    <property type="component" value="Chromosome"/>
</dbReference>
<keyword evidence="2" id="KW-0812">Transmembrane</keyword>
<keyword evidence="4" id="KW-1185">Reference proteome</keyword>
<gene>
    <name evidence="3" type="ORF">SG0102_06480</name>
</gene>
<dbReference type="AlphaFoldDB" id="A0A3G9JSA4"/>
<feature type="transmembrane region" description="Helical" evidence="2">
    <location>
        <begin position="7"/>
        <end position="29"/>
    </location>
</feature>
<dbReference type="Gene3D" id="3.20.20.80">
    <property type="entry name" value="Glycosidases"/>
    <property type="match status" value="1"/>
</dbReference>
<name>A0A3G9JSA4_9FIRM</name>
<evidence type="ECO:0000313" key="4">
    <source>
        <dbReference type="Proteomes" id="UP000268059"/>
    </source>
</evidence>
<dbReference type="KEGG" id="ebm:SG0102_06480"/>
<dbReference type="GO" id="GO:0009253">
    <property type="term" value="P:peptidoglycan catabolic process"/>
    <property type="evidence" value="ECO:0007669"/>
    <property type="project" value="InterPro"/>
</dbReference>
<accession>A0A3G9JSA4</accession>
<keyword evidence="2" id="KW-1133">Transmembrane helix</keyword>
<organism evidence="3 4">
    <name type="scientific">Intestinibaculum porci</name>
    <dbReference type="NCBI Taxonomy" id="2487118"/>
    <lineage>
        <taxon>Bacteria</taxon>
        <taxon>Bacillati</taxon>
        <taxon>Bacillota</taxon>
        <taxon>Erysipelotrichia</taxon>
        <taxon>Erysipelotrichales</taxon>
        <taxon>Erysipelotrichaceae</taxon>
        <taxon>Intestinibaculum</taxon>
    </lineage>
</organism>
<dbReference type="GO" id="GO:0016052">
    <property type="term" value="P:carbohydrate catabolic process"/>
    <property type="evidence" value="ECO:0007669"/>
    <property type="project" value="TreeGrafter"/>
</dbReference>
<evidence type="ECO:0000313" key="3">
    <source>
        <dbReference type="EMBL" id="BBH25714.1"/>
    </source>
</evidence>
<dbReference type="InterPro" id="IPR002053">
    <property type="entry name" value="Glyco_hydro_25"/>
</dbReference>
<dbReference type="InParanoid" id="A0A3G9JSA4"/>
<dbReference type="PROSITE" id="PS51904">
    <property type="entry name" value="GLYCOSYL_HYDROL_F25_2"/>
    <property type="match status" value="1"/>
</dbReference>
<dbReference type="PANTHER" id="PTHR34135">
    <property type="entry name" value="LYSOZYME"/>
    <property type="match status" value="1"/>
</dbReference>
<proteinExistence type="inferred from homology"/>
<dbReference type="SUPFAM" id="SSF51445">
    <property type="entry name" value="(Trans)glycosidases"/>
    <property type="match status" value="1"/>
</dbReference>
<dbReference type="GO" id="GO:0016998">
    <property type="term" value="P:cell wall macromolecule catabolic process"/>
    <property type="evidence" value="ECO:0007669"/>
    <property type="project" value="InterPro"/>
</dbReference>
<evidence type="ECO:0000256" key="1">
    <source>
        <dbReference type="ARBA" id="ARBA00010646"/>
    </source>
</evidence>
<dbReference type="InterPro" id="IPR017853">
    <property type="entry name" value="GH"/>
</dbReference>
<evidence type="ECO:0000256" key="2">
    <source>
        <dbReference type="SAM" id="Phobius"/>
    </source>
</evidence>
<protein>
    <submittedName>
        <fullName evidence="3">Uncharacterized protein</fullName>
    </submittedName>
</protein>
<keyword evidence="2" id="KW-0472">Membrane</keyword>
<dbReference type="EMBL" id="AP019309">
    <property type="protein sequence ID" value="BBH25714.1"/>
    <property type="molecule type" value="Genomic_DNA"/>
</dbReference>